<keyword evidence="2" id="KW-1185">Reference proteome</keyword>
<sequence>MARRIEHRATTRWTAAQVHAALVDPTYLQDRLTVLGGKGATLLEHSSDNGNSRFRLRHGVASADLPPAVRSFLKGDLVIERTETWQPATNGGYQGTVQAGIPGVPGHIKGQMLLVDGADGGSVLGMRGEVVVNIPLFGGKIEETIAAQVVKLLQKESEHTAGWLAERSS</sequence>
<dbReference type="EMBL" id="CP007155">
    <property type="protein sequence ID" value="AHI01746.1"/>
    <property type="molecule type" value="Genomic_DNA"/>
</dbReference>
<dbReference type="Proteomes" id="UP000019225">
    <property type="component" value="Chromosome"/>
</dbReference>
<gene>
    <name evidence="1" type="ORF">KALB_8389</name>
</gene>
<dbReference type="RefSeq" id="WP_025361538.1">
    <property type="nucleotide sequence ID" value="NZ_CP007155.1"/>
</dbReference>
<name>W5WLU4_9PSEU</name>
<evidence type="ECO:0008006" key="3">
    <source>
        <dbReference type="Google" id="ProtNLM"/>
    </source>
</evidence>
<dbReference type="AlphaFoldDB" id="W5WLU4"/>
<accession>W5WLU4</accession>
<reference evidence="1 2" key="1">
    <citation type="journal article" date="2014" name="BMC Genomics">
        <title>Complete genome sequence of producer of the glycopeptide antibiotic Aculeximycin Kutzneria albida DSM 43870T, a representative of minor genus of Pseudonocardiaceae.</title>
        <authorList>
            <person name="Rebets Y."/>
            <person name="Tokovenko B."/>
            <person name="Lushchyk I."/>
            <person name="Ruckert C."/>
            <person name="Zaburannyi N."/>
            <person name="Bechthold A."/>
            <person name="Kalinowski J."/>
            <person name="Luzhetskyy A."/>
        </authorList>
    </citation>
    <scope>NUCLEOTIDE SEQUENCE [LARGE SCALE GENOMIC DNA]</scope>
    <source>
        <strain evidence="1">DSM 43870</strain>
    </source>
</reference>
<dbReference type="eggNOG" id="ENOG50334PH">
    <property type="taxonomic scope" value="Bacteria"/>
</dbReference>
<proteinExistence type="predicted"/>
<dbReference type="OrthoDB" id="5178774at2"/>
<dbReference type="HOGENOM" id="CLU_104590_0_1_11"/>
<dbReference type="STRING" id="1449976.KALB_8389"/>
<evidence type="ECO:0000313" key="2">
    <source>
        <dbReference type="Proteomes" id="UP000019225"/>
    </source>
</evidence>
<dbReference type="KEGG" id="kal:KALB_8389"/>
<organism evidence="1 2">
    <name type="scientific">Kutzneria albida DSM 43870</name>
    <dbReference type="NCBI Taxonomy" id="1449976"/>
    <lineage>
        <taxon>Bacteria</taxon>
        <taxon>Bacillati</taxon>
        <taxon>Actinomycetota</taxon>
        <taxon>Actinomycetes</taxon>
        <taxon>Pseudonocardiales</taxon>
        <taxon>Pseudonocardiaceae</taxon>
        <taxon>Kutzneria</taxon>
    </lineage>
</organism>
<evidence type="ECO:0000313" key="1">
    <source>
        <dbReference type="EMBL" id="AHI01746.1"/>
    </source>
</evidence>
<dbReference type="Pfam" id="PF10698">
    <property type="entry name" value="DUF2505"/>
    <property type="match status" value="1"/>
</dbReference>
<dbReference type="InterPro" id="IPR019639">
    <property type="entry name" value="DUF2505"/>
</dbReference>
<protein>
    <recommendedName>
        <fullName evidence="3">DUF2505 domain-containing protein</fullName>
    </recommendedName>
</protein>